<dbReference type="AlphaFoldDB" id="A0A0C9WSM0"/>
<evidence type="ECO:0000313" key="2">
    <source>
        <dbReference type="EMBL" id="KIJ94745.1"/>
    </source>
</evidence>
<feature type="domain" description="Peptidase M24" evidence="1">
    <location>
        <begin position="111"/>
        <end position="182"/>
    </location>
</feature>
<dbReference type="PANTHER" id="PTHR43330:SF8">
    <property type="entry name" value="METHIONINE AMINOPEPTIDASE 1D, MITOCHONDRIAL"/>
    <property type="match status" value="1"/>
</dbReference>
<reference evidence="3" key="2">
    <citation type="submission" date="2015-01" db="EMBL/GenBank/DDBJ databases">
        <title>Evolutionary Origins and Diversification of the Mycorrhizal Mutualists.</title>
        <authorList>
            <consortium name="DOE Joint Genome Institute"/>
            <consortium name="Mycorrhizal Genomics Consortium"/>
            <person name="Kohler A."/>
            <person name="Kuo A."/>
            <person name="Nagy L.G."/>
            <person name="Floudas D."/>
            <person name="Copeland A."/>
            <person name="Barry K.W."/>
            <person name="Cichocki N."/>
            <person name="Veneault-Fourrey C."/>
            <person name="LaButti K."/>
            <person name="Lindquist E.A."/>
            <person name="Lipzen A."/>
            <person name="Lundell T."/>
            <person name="Morin E."/>
            <person name="Murat C."/>
            <person name="Riley R."/>
            <person name="Ohm R."/>
            <person name="Sun H."/>
            <person name="Tunlid A."/>
            <person name="Henrissat B."/>
            <person name="Grigoriev I.V."/>
            <person name="Hibbett D.S."/>
            <person name="Martin F."/>
        </authorList>
    </citation>
    <scope>NUCLEOTIDE SEQUENCE [LARGE SCALE GENOMIC DNA]</scope>
    <source>
        <strain evidence="3">LaAM-08-1</strain>
    </source>
</reference>
<dbReference type="PANTHER" id="PTHR43330">
    <property type="entry name" value="METHIONINE AMINOPEPTIDASE"/>
    <property type="match status" value="1"/>
</dbReference>
<dbReference type="InterPro" id="IPR000994">
    <property type="entry name" value="Pept_M24"/>
</dbReference>
<dbReference type="Proteomes" id="UP000054477">
    <property type="component" value="Unassembled WGS sequence"/>
</dbReference>
<evidence type="ECO:0000313" key="3">
    <source>
        <dbReference type="Proteomes" id="UP000054477"/>
    </source>
</evidence>
<accession>A0A0C9WSM0</accession>
<protein>
    <recommendedName>
        <fullName evidence="1">Peptidase M24 domain-containing protein</fullName>
    </recommendedName>
</protein>
<evidence type="ECO:0000259" key="1">
    <source>
        <dbReference type="Pfam" id="PF00557"/>
    </source>
</evidence>
<sequence length="189" mass="21026">MECGAKSTQLIPRPVTHMLRLTRLARSFVQPTRTRRCVYTTTTNSLSNDAEVFGNYNIILPEEPFVFGVSHIQPLRPISSHIKRPSYASVPPTEEPKGNGKIELGGEEEAKLRDAARLARNVREFAGLLVKVGVTTGAIDKEVHEYIVSHSAYPSPLRYLGFPKSCCTSVNNIVVHGIPDERVDTSRFH</sequence>
<dbReference type="SUPFAM" id="SSF55920">
    <property type="entry name" value="Creatinase/aminopeptidase"/>
    <property type="match status" value="1"/>
</dbReference>
<reference evidence="2 3" key="1">
    <citation type="submission" date="2014-04" db="EMBL/GenBank/DDBJ databases">
        <authorList>
            <consortium name="DOE Joint Genome Institute"/>
            <person name="Kuo A."/>
            <person name="Kohler A."/>
            <person name="Nagy L.G."/>
            <person name="Floudas D."/>
            <person name="Copeland A."/>
            <person name="Barry K.W."/>
            <person name="Cichocki N."/>
            <person name="Veneault-Fourrey C."/>
            <person name="LaButti K."/>
            <person name="Lindquist E.A."/>
            <person name="Lipzen A."/>
            <person name="Lundell T."/>
            <person name="Morin E."/>
            <person name="Murat C."/>
            <person name="Sun H."/>
            <person name="Tunlid A."/>
            <person name="Henrissat B."/>
            <person name="Grigoriev I.V."/>
            <person name="Hibbett D.S."/>
            <person name="Martin F."/>
            <person name="Nordberg H.P."/>
            <person name="Cantor M.N."/>
            <person name="Hua S.X."/>
        </authorList>
    </citation>
    <scope>NUCLEOTIDE SEQUENCE [LARGE SCALE GENOMIC DNA]</scope>
    <source>
        <strain evidence="2 3">LaAM-08-1</strain>
    </source>
</reference>
<name>A0A0C9WSM0_9AGAR</name>
<dbReference type="STRING" id="1095629.A0A0C9WSM0"/>
<proteinExistence type="predicted"/>
<dbReference type="Pfam" id="PF00557">
    <property type="entry name" value="Peptidase_M24"/>
    <property type="match status" value="1"/>
</dbReference>
<dbReference type="Gene3D" id="3.90.230.10">
    <property type="entry name" value="Creatinase/methionine aminopeptidase superfamily"/>
    <property type="match status" value="1"/>
</dbReference>
<dbReference type="EMBL" id="KN838780">
    <property type="protein sequence ID" value="KIJ94745.1"/>
    <property type="molecule type" value="Genomic_DNA"/>
</dbReference>
<dbReference type="InterPro" id="IPR036005">
    <property type="entry name" value="Creatinase/aminopeptidase-like"/>
</dbReference>
<dbReference type="GO" id="GO:0070006">
    <property type="term" value="F:metalloaminopeptidase activity"/>
    <property type="evidence" value="ECO:0007669"/>
    <property type="project" value="TreeGrafter"/>
</dbReference>
<keyword evidence="3" id="KW-1185">Reference proteome</keyword>
<organism evidence="2 3">
    <name type="scientific">Laccaria amethystina LaAM-08-1</name>
    <dbReference type="NCBI Taxonomy" id="1095629"/>
    <lineage>
        <taxon>Eukaryota</taxon>
        <taxon>Fungi</taxon>
        <taxon>Dikarya</taxon>
        <taxon>Basidiomycota</taxon>
        <taxon>Agaricomycotina</taxon>
        <taxon>Agaricomycetes</taxon>
        <taxon>Agaricomycetidae</taxon>
        <taxon>Agaricales</taxon>
        <taxon>Agaricineae</taxon>
        <taxon>Hydnangiaceae</taxon>
        <taxon>Laccaria</taxon>
    </lineage>
</organism>
<gene>
    <name evidence="2" type="ORF">K443DRAFT_683530</name>
</gene>
<dbReference type="OrthoDB" id="3209743at2759"/>
<dbReference type="HOGENOM" id="CLU_1434647_0_0_1"/>